<feature type="region of interest" description="Disordered" evidence="1">
    <location>
        <begin position="1"/>
        <end position="52"/>
    </location>
</feature>
<feature type="compositionally biased region" description="Low complexity" evidence="1">
    <location>
        <begin position="25"/>
        <end position="43"/>
    </location>
</feature>
<name>A0A2U1MT63_ARTAN</name>
<feature type="region of interest" description="Disordered" evidence="1">
    <location>
        <begin position="309"/>
        <end position="399"/>
    </location>
</feature>
<comment type="caution">
    <text evidence="2">The sequence shown here is derived from an EMBL/GenBank/DDBJ whole genome shotgun (WGS) entry which is preliminary data.</text>
</comment>
<evidence type="ECO:0000313" key="3">
    <source>
        <dbReference type="Proteomes" id="UP000245207"/>
    </source>
</evidence>
<dbReference type="STRING" id="35608.A0A2U1MT63"/>
<dbReference type="PANTHER" id="PTHR31286:SF165">
    <property type="entry name" value="DUF4283 DOMAIN-CONTAINING PROTEIN"/>
    <property type="match status" value="1"/>
</dbReference>
<organism evidence="2 3">
    <name type="scientific">Artemisia annua</name>
    <name type="common">Sweet wormwood</name>
    <dbReference type="NCBI Taxonomy" id="35608"/>
    <lineage>
        <taxon>Eukaryota</taxon>
        <taxon>Viridiplantae</taxon>
        <taxon>Streptophyta</taxon>
        <taxon>Embryophyta</taxon>
        <taxon>Tracheophyta</taxon>
        <taxon>Spermatophyta</taxon>
        <taxon>Magnoliopsida</taxon>
        <taxon>eudicotyledons</taxon>
        <taxon>Gunneridae</taxon>
        <taxon>Pentapetalae</taxon>
        <taxon>asterids</taxon>
        <taxon>campanulids</taxon>
        <taxon>Asterales</taxon>
        <taxon>Asteraceae</taxon>
        <taxon>Asteroideae</taxon>
        <taxon>Anthemideae</taxon>
        <taxon>Artemisiinae</taxon>
        <taxon>Artemisia</taxon>
    </lineage>
</organism>
<sequence>MSNSRPKRKTKRSTKLDDFVSDSVAGKNNKNSSNKGEASNGGNVSDNGEFKEMMGCENNGKGDKKCCSKHDMNSGSKDTVVTKVFEAEKELMVSNDKTQNGMSAEGTNSDVIDTPSDSPGSLIDVADKVTGCKSPNASSSMLNNIDSTNSGNINAESPNSSKTATYADKLNNNMDASASKLFQIPTVLNEDGHEYVIFDDEIIDEESGPWIVNNKPMVVQKWSTSINMDKTEPATLPLWIKLTNHPLEAWSSKGLSALASRIGKPLIMDTMTTKMCTQGVGRLGYARVLVEEDANKGLNDSIDYKSKVDGHQLRTEEKTKDKQTDEDGFVQANKRKDNHDTGNRKVPQQTKVNIPKEKPKGPPNVMYKQKVRQDVGPSKPTENVNVNTQKAQNSSPRKA</sequence>
<evidence type="ECO:0000313" key="2">
    <source>
        <dbReference type="EMBL" id="PWA64455.1"/>
    </source>
</evidence>
<proteinExistence type="predicted"/>
<accession>A0A2U1MT63</accession>
<dbReference type="PANTHER" id="PTHR31286">
    <property type="entry name" value="GLYCINE-RICH CELL WALL STRUCTURAL PROTEIN 1.8-LIKE"/>
    <property type="match status" value="1"/>
</dbReference>
<feature type="region of interest" description="Disordered" evidence="1">
    <location>
        <begin position="98"/>
        <end position="117"/>
    </location>
</feature>
<feature type="compositionally biased region" description="Basic residues" evidence="1">
    <location>
        <begin position="1"/>
        <end position="13"/>
    </location>
</feature>
<keyword evidence="3" id="KW-1185">Reference proteome</keyword>
<feature type="compositionally biased region" description="Basic and acidic residues" evidence="1">
    <location>
        <begin position="334"/>
        <end position="343"/>
    </location>
</feature>
<reference evidence="2 3" key="1">
    <citation type="journal article" date="2018" name="Mol. Plant">
        <title>The genome of Artemisia annua provides insight into the evolution of Asteraceae family and artemisinin biosynthesis.</title>
        <authorList>
            <person name="Shen Q."/>
            <person name="Zhang L."/>
            <person name="Liao Z."/>
            <person name="Wang S."/>
            <person name="Yan T."/>
            <person name="Shi P."/>
            <person name="Liu M."/>
            <person name="Fu X."/>
            <person name="Pan Q."/>
            <person name="Wang Y."/>
            <person name="Lv Z."/>
            <person name="Lu X."/>
            <person name="Zhang F."/>
            <person name="Jiang W."/>
            <person name="Ma Y."/>
            <person name="Chen M."/>
            <person name="Hao X."/>
            <person name="Li L."/>
            <person name="Tang Y."/>
            <person name="Lv G."/>
            <person name="Zhou Y."/>
            <person name="Sun X."/>
            <person name="Brodelius P.E."/>
            <person name="Rose J.K.C."/>
            <person name="Tang K."/>
        </authorList>
    </citation>
    <scope>NUCLEOTIDE SEQUENCE [LARGE SCALE GENOMIC DNA]</scope>
    <source>
        <strain evidence="3">cv. Huhao1</strain>
        <tissue evidence="2">Leaf</tissue>
    </source>
</reference>
<feature type="compositionally biased region" description="Polar residues" evidence="1">
    <location>
        <begin position="380"/>
        <end position="399"/>
    </location>
</feature>
<dbReference type="AlphaFoldDB" id="A0A2U1MT63"/>
<dbReference type="Proteomes" id="UP000245207">
    <property type="component" value="Unassembled WGS sequence"/>
</dbReference>
<feature type="compositionally biased region" description="Basic and acidic residues" evidence="1">
    <location>
        <begin position="309"/>
        <end position="325"/>
    </location>
</feature>
<dbReference type="InterPro" id="IPR040256">
    <property type="entry name" value="At4g02000-like"/>
</dbReference>
<feature type="region of interest" description="Disordered" evidence="1">
    <location>
        <begin position="135"/>
        <end position="164"/>
    </location>
</feature>
<protein>
    <submittedName>
        <fullName evidence="2">Uncharacterized protein</fullName>
    </submittedName>
</protein>
<dbReference type="OrthoDB" id="1939300at2759"/>
<evidence type="ECO:0000256" key="1">
    <source>
        <dbReference type="SAM" id="MobiDB-lite"/>
    </source>
</evidence>
<gene>
    <name evidence="2" type="ORF">CTI12_AA342550</name>
</gene>
<dbReference type="EMBL" id="PKPP01004418">
    <property type="protein sequence ID" value="PWA64455.1"/>
    <property type="molecule type" value="Genomic_DNA"/>
</dbReference>